<evidence type="ECO:0000256" key="1">
    <source>
        <dbReference type="SAM" id="Phobius"/>
    </source>
</evidence>
<protein>
    <submittedName>
        <fullName evidence="2">O-antigen ligase</fullName>
    </submittedName>
</protein>
<comment type="caution">
    <text evidence="2">The sequence shown here is derived from an EMBL/GenBank/DDBJ whole genome shotgun (WGS) entry which is preliminary data.</text>
</comment>
<dbReference type="AlphaFoldDB" id="A0A4Q7VWW0"/>
<gene>
    <name evidence="2" type="ORF">EV670_1502</name>
</gene>
<organism evidence="2 3">
    <name type="scientific">Rivibacter subsaxonicus</name>
    <dbReference type="NCBI Taxonomy" id="457575"/>
    <lineage>
        <taxon>Bacteria</taxon>
        <taxon>Pseudomonadati</taxon>
        <taxon>Pseudomonadota</taxon>
        <taxon>Betaproteobacteria</taxon>
        <taxon>Burkholderiales</taxon>
        <taxon>Rivibacter</taxon>
    </lineage>
</organism>
<feature type="transmembrane region" description="Helical" evidence="1">
    <location>
        <begin position="189"/>
        <end position="211"/>
    </location>
</feature>
<feature type="transmembrane region" description="Helical" evidence="1">
    <location>
        <begin position="110"/>
        <end position="127"/>
    </location>
</feature>
<keyword evidence="1" id="KW-0472">Membrane</keyword>
<feature type="transmembrane region" description="Helical" evidence="1">
    <location>
        <begin position="57"/>
        <end position="73"/>
    </location>
</feature>
<keyword evidence="1" id="KW-0812">Transmembrane</keyword>
<reference evidence="2 3" key="1">
    <citation type="submission" date="2019-02" db="EMBL/GenBank/DDBJ databases">
        <title>Genomic Encyclopedia of Type Strains, Phase IV (KMG-IV): sequencing the most valuable type-strain genomes for metagenomic binning, comparative biology and taxonomic classification.</title>
        <authorList>
            <person name="Goeker M."/>
        </authorList>
    </citation>
    <scope>NUCLEOTIDE SEQUENCE [LARGE SCALE GENOMIC DNA]</scope>
    <source>
        <strain evidence="2 3">DSM 19570</strain>
    </source>
</reference>
<dbReference type="OrthoDB" id="264250at2"/>
<sequence length="466" mass="51305">MYATDNATNISAFGLIFGLLMCLLMLVLPRRHAVVPIVALVCYMTMGQRILILDLNFTLIRLLVLFGFVRMLMRGEAQLDKPSPLDRAMVWWVVASIVTYTALWQTSSAFVNRLGLAYDALGLYFLFRVLVRNVDEMRFVVRLFALMVAPVAISMIVEKLSGQNPFAAFGGVPPNALVREGVIRCQGPFMHPILAGAFGSALLPLFVGLWWQRDGKRSTALIGIVSALVIVVTSGSSGPVMAAGAGVIALAMWPWRQHMRTVRWGLGLTVLTLHLVMAAPVWFLLARVGVFGGSTSYHRAILIDHAVNRFSEWWLVGTYSTAHWGYYMFDVTNQYVLIAVQGGLISLVLFIVIIVRGFGSAGRAVHAWESADRGEQRFLWALGASLLVHCFNYISVPYFDQNIVNWYLLLAMLATAGTLVPDGTAAEAAKPPDGIAGGTNPWRNRERRVTGRLDPAVSHQVGGHRC</sequence>
<feature type="transmembrane region" description="Helical" evidence="1">
    <location>
        <begin position="404"/>
        <end position="421"/>
    </location>
</feature>
<feature type="transmembrane region" description="Helical" evidence="1">
    <location>
        <begin position="139"/>
        <end position="157"/>
    </location>
</feature>
<dbReference type="EMBL" id="SHKP01000005">
    <property type="protein sequence ID" value="RZU00789.1"/>
    <property type="molecule type" value="Genomic_DNA"/>
</dbReference>
<dbReference type="GO" id="GO:0016874">
    <property type="term" value="F:ligase activity"/>
    <property type="evidence" value="ECO:0007669"/>
    <property type="project" value="UniProtKB-KW"/>
</dbReference>
<keyword evidence="3" id="KW-1185">Reference proteome</keyword>
<dbReference type="Proteomes" id="UP000293671">
    <property type="component" value="Unassembled WGS sequence"/>
</dbReference>
<evidence type="ECO:0000313" key="2">
    <source>
        <dbReference type="EMBL" id="RZU00789.1"/>
    </source>
</evidence>
<name>A0A4Q7VWW0_9BURK</name>
<feature type="transmembrane region" description="Helical" evidence="1">
    <location>
        <begin position="265"/>
        <end position="290"/>
    </location>
</feature>
<proteinExistence type="predicted"/>
<dbReference type="PANTHER" id="PTHR37422">
    <property type="entry name" value="TEICHURONIC ACID BIOSYNTHESIS PROTEIN TUAE"/>
    <property type="match status" value="1"/>
</dbReference>
<evidence type="ECO:0000313" key="3">
    <source>
        <dbReference type="Proteomes" id="UP000293671"/>
    </source>
</evidence>
<dbReference type="InterPro" id="IPR051533">
    <property type="entry name" value="WaaL-like"/>
</dbReference>
<feature type="transmembrane region" description="Helical" evidence="1">
    <location>
        <begin position="6"/>
        <end position="26"/>
    </location>
</feature>
<dbReference type="PANTHER" id="PTHR37422:SF13">
    <property type="entry name" value="LIPOPOLYSACCHARIDE BIOSYNTHESIS PROTEIN PA4999-RELATED"/>
    <property type="match status" value="1"/>
</dbReference>
<feature type="transmembrane region" description="Helical" evidence="1">
    <location>
        <begin position="220"/>
        <end position="253"/>
    </location>
</feature>
<accession>A0A4Q7VWW0</accession>
<keyword evidence="1" id="KW-1133">Transmembrane helix</keyword>
<keyword evidence="2" id="KW-0436">Ligase</keyword>
<feature type="transmembrane region" description="Helical" evidence="1">
    <location>
        <begin position="335"/>
        <end position="358"/>
    </location>
</feature>
<dbReference type="RefSeq" id="WP_130431226.1">
    <property type="nucleotide sequence ID" value="NZ_SHKP01000005.1"/>
</dbReference>
<feature type="transmembrane region" description="Helical" evidence="1">
    <location>
        <begin position="378"/>
        <end position="398"/>
    </location>
</feature>